<feature type="region of interest" description="Disordered" evidence="1">
    <location>
        <begin position="1"/>
        <end position="70"/>
    </location>
</feature>
<name>A0A5M8QVX1_9BACT</name>
<sequence length="70" mass="7664">MENQVNPEDVEGGSPTHGGPKGKIKQEDDSQKPSKSLKKDAIKDSESENMNDKKGYNETPPTVPIESTHE</sequence>
<proteinExistence type="predicted"/>
<dbReference type="RefSeq" id="WP_139012707.1">
    <property type="nucleotide sequence ID" value="NZ_VBSN01000038.1"/>
</dbReference>
<organism evidence="2 3">
    <name type="scientific">Dyadobacter flavalbus</name>
    <dbReference type="NCBI Taxonomy" id="2579942"/>
    <lineage>
        <taxon>Bacteria</taxon>
        <taxon>Pseudomonadati</taxon>
        <taxon>Bacteroidota</taxon>
        <taxon>Cytophagia</taxon>
        <taxon>Cytophagales</taxon>
        <taxon>Spirosomataceae</taxon>
        <taxon>Dyadobacter</taxon>
    </lineage>
</organism>
<dbReference type="EMBL" id="VBSN01000038">
    <property type="protein sequence ID" value="KAA6439458.1"/>
    <property type="molecule type" value="Genomic_DNA"/>
</dbReference>
<protein>
    <submittedName>
        <fullName evidence="2">Uncharacterized protein</fullName>
    </submittedName>
</protein>
<dbReference type="Proteomes" id="UP000323994">
    <property type="component" value="Unassembled WGS sequence"/>
</dbReference>
<accession>A0A5M8QVX1</accession>
<dbReference type="AlphaFoldDB" id="A0A5M8QVX1"/>
<reference evidence="2 3" key="1">
    <citation type="submission" date="2019-05" db="EMBL/GenBank/DDBJ databases">
        <authorList>
            <person name="Qu J.-H."/>
        </authorList>
    </citation>
    <scope>NUCLEOTIDE SEQUENCE [LARGE SCALE GENOMIC DNA]</scope>
    <source>
        <strain evidence="2 3">NS28</strain>
    </source>
</reference>
<dbReference type="OrthoDB" id="965773at2"/>
<evidence type="ECO:0000313" key="2">
    <source>
        <dbReference type="EMBL" id="KAA6439458.1"/>
    </source>
</evidence>
<comment type="caution">
    <text evidence="2">The sequence shown here is derived from an EMBL/GenBank/DDBJ whole genome shotgun (WGS) entry which is preliminary data.</text>
</comment>
<feature type="compositionally biased region" description="Basic and acidic residues" evidence="1">
    <location>
        <begin position="24"/>
        <end position="56"/>
    </location>
</feature>
<evidence type="ECO:0000313" key="3">
    <source>
        <dbReference type="Proteomes" id="UP000323994"/>
    </source>
</evidence>
<evidence type="ECO:0000256" key="1">
    <source>
        <dbReference type="SAM" id="MobiDB-lite"/>
    </source>
</evidence>
<keyword evidence="3" id="KW-1185">Reference proteome</keyword>
<gene>
    <name evidence="2" type="ORF">FEM33_14465</name>
</gene>